<reference evidence="2" key="1">
    <citation type="submission" date="2010-12" db="EMBL/GenBank/DDBJ databases">
        <title>Complete sequence of chromosome 1 of Asticcacaulis excentricus CB 48.</title>
        <authorList>
            <consortium name="US DOE Joint Genome Institute"/>
            <person name="Lucas S."/>
            <person name="Copeland A."/>
            <person name="Lapidus A."/>
            <person name="Cheng J.-F."/>
            <person name="Bruce D."/>
            <person name="Goodwin L."/>
            <person name="Pitluck S."/>
            <person name="Teshima H."/>
            <person name="Davenport K."/>
            <person name="Detter J.C."/>
            <person name="Han C."/>
            <person name="Tapia R."/>
            <person name="Land M."/>
            <person name="Hauser L."/>
            <person name="Jeffries C."/>
            <person name="Kyrpides N."/>
            <person name="Ivanova N."/>
            <person name="Ovchinnikova G."/>
            <person name="Brun Y.V."/>
            <person name="Woyke T."/>
        </authorList>
    </citation>
    <scope>NUCLEOTIDE SEQUENCE [LARGE SCALE GENOMIC DNA]</scope>
    <source>
        <strain evidence="2">ATCC 15261 / DSM 4724 / KCTC 12464 / NCIMB 9791 / VKM B-1370 / CB 48</strain>
    </source>
</reference>
<dbReference type="KEGG" id="aex:Astex_1285"/>
<evidence type="ECO:0000313" key="2">
    <source>
        <dbReference type="Proteomes" id="UP000001492"/>
    </source>
</evidence>
<keyword evidence="2" id="KW-1185">Reference proteome</keyword>
<sequence length="203" mass="23248">MIAGFIGIGLCYVPESARLRPTYEAQWRALTLPKPYVEYACGHRTRKEERTECEANLSEYAPGESFDLIFPQTIPDADCALMATVLRDEANLENDGEVYLNVNGQMNCHFSKYGLKHYTKNEPEGGYFITNYYSLDARRVSADVFAFAYRHTYVSRPQYSLFRTRAVIAYGHQVEGGSGYICTYNRYSGQWRRESPCAMSWVS</sequence>
<dbReference type="Proteomes" id="UP000001492">
    <property type="component" value="Chromosome 1"/>
</dbReference>
<dbReference type="AlphaFoldDB" id="E8RNR3"/>
<evidence type="ECO:0000313" key="1">
    <source>
        <dbReference type="EMBL" id="ADU12959.1"/>
    </source>
</evidence>
<accession>E8RNR3</accession>
<organism evidence="1 2">
    <name type="scientific">Asticcacaulis excentricus (strain ATCC 15261 / DSM 4724 / KCTC 12464 / NCIMB 9791 / VKM B-1370 / CB 48)</name>
    <dbReference type="NCBI Taxonomy" id="573065"/>
    <lineage>
        <taxon>Bacteria</taxon>
        <taxon>Pseudomonadati</taxon>
        <taxon>Pseudomonadota</taxon>
        <taxon>Alphaproteobacteria</taxon>
        <taxon>Caulobacterales</taxon>
        <taxon>Caulobacteraceae</taxon>
        <taxon>Asticcacaulis</taxon>
    </lineage>
</organism>
<protein>
    <submittedName>
        <fullName evidence="1">Uncharacterized protein</fullName>
    </submittedName>
</protein>
<gene>
    <name evidence="1" type="ordered locus">Astex_1285</name>
</gene>
<dbReference type="EMBL" id="CP002395">
    <property type="protein sequence ID" value="ADU12959.1"/>
    <property type="molecule type" value="Genomic_DNA"/>
</dbReference>
<name>E8RNR3_ASTEC</name>
<proteinExistence type="predicted"/>
<dbReference type="HOGENOM" id="CLU_1346641_0_0_5"/>